<evidence type="ECO:0000259" key="1">
    <source>
        <dbReference type="Pfam" id="PF01052"/>
    </source>
</evidence>
<gene>
    <name evidence="2" type="ORF">BTN82_20060</name>
</gene>
<feature type="domain" description="Flagellar motor switch protein FliN-like C-terminal" evidence="1">
    <location>
        <begin position="252"/>
        <end position="318"/>
    </location>
</feature>
<protein>
    <recommendedName>
        <fullName evidence="1">Flagellar motor switch protein FliN-like C-terminal domain-containing protein</fullName>
    </recommendedName>
</protein>
<reference evidence="2 3" key="1">
    <citation type="submission" date="2016-12" db="EMBL/GenBank/DDBJ databases">
        <authorList>
            <person name="Song W.-J."/>
            <person name="Kurnit D.M."/>
        </authorList>
    </citation>
    <scope>NUCLEOTIDE SEQUENCE [LARGE SCALE GENOMIC DNA]</scope>
    <source>
        <strain evidence="2 3">PCL1601</strain>
    </source>
</reference>
<dbReference type="AlphaFoldDB" id="A0A1Q8EMS6"/>
<proteinExistence type="predicted"/>
<dbReference type="InterPro" id="IPR001543">
    <property type="entry name" value="FliN-like_C"/>
</dbReference>
<dbReference type="Pfam" id="PF01052">
    <property type="entry name" value="FliMN_C"/>
    <property type="match status" value="1"/>
</dbReference>
<comment type="caution">
    <text evidence="2">The sequence shown here is derived from an EMBL/GenBank/DDBJ whole genome shotgun (WGS) entry which is preliminary data.</text>
</comment>
<dbReference type="NCBIfam" id="TIGR02551">
    <property type="entry name" value="SpaO_YscQ"/>
    <property type="match status" value="1"/>
</dbReference>
<dbReference type="RefSeq" id="WP_075120840.1">
    <property type="nucleotide sequence ID" value="NZ_MSCT01000018.1"/>
</dbReference>
<dbReference type="InterPro" id="IPR013385">
    <property type="entry name" value="T3SS_SpaO/YscQ/SpaO"/>
</dbReference>
<name>A0A1Q8EMS6_9PSED</name>
<dbReference type="Proteomes" id="UP000185578">
    <property type="component" value="Unassembled WGS sequence"/>
</dbReference>
<dbReference type="InterPro" id="IPR036429">
    <property type="entry name" value="SpoA-like_sf"/>
</dbReference>
<dbReference type="Gene3D" id="2.30.330.10">
    <property type="entry name" value="SpoA-like"/>
    <property type="match status" value="1"/>
</dbReference>
<evidence type="ECO:0000313" key="2">
    <source>
        <dbReference type="EMBL" id="OLF53059.1"/>
    </source>
</evidence>
<dbReference type="GO" id="GO:0030254">
    <property type="term" value="P:protein secretion by the type III secretion system"/>
    <property type="evidence" value="ECO:0007669"/>
    <property type="project" value="InterPro"/>
</dbReference>
<dbReference type="SUPFAM" id="SSF101801">
    <property type="entry name" value="Surface presentation of antigens (SPOA)"/>
    <property type="match status" value="1"/>
</dbReference>
<dbReference type="EMBL" id="MSCT01000018">
    <property type="protein sequence ID" value="OLF53059.1"/>
    <property type="molecule type" value="Genomic_DNA"/>
</dbReference>
<evidence type="ECO:0000313" key="3">
    <source>
        <dbReference type="Proteomes" id="UP000185578"/>
    </source>
</evidence>
<sequence>MKLPKLSQVEGRLLRKLGRGRRLELLERGMTLTYGMAGGNGLIVHAQVLDQPVRLWVAAPDWCRWIRPLLDVPDWSAVPTELHEVLASWTLASAGAGLADSTVAWPTASRLEAATVETTPAWCLRFEHEDRSLAALVLEAPVQWLDSLSELFQPMDTQDDSDHRTLPAALIAGWSHIDRDTLERLRPGDGLLLHHAYRATEGQLGLFLSRPLATLSAHDATTLALETVLHDFNDWMDIAPGPGASGSLHGSDLLVTVVVQVGSLEVPLHQLAHLQVGAVLQGSACIDDFVTLKIAGKTIAHGLLLEIDGRLAVRIDRLF</sequence>
<organism evidence="2 3">
    <name type="scientific">Pseudomonas chlororaphis</name>
    <dbReference type="NCBI Taxonomy" id="587753"/>
    <lineage>
        <taxon>Bacteria</taxon>
        <taxon>Pseudomonadati</taxon>
        <taxon>Pseudomonadota</taxon>
        <taxon>Gammaproteobacteria</taxon>
        <taxon>Pseudomonadales</taxon>
        <taxon>Pseudomonadaceae</taxon>
        <taxon>Pseudomonas</taxon>
    </lineage>
</organism>
<dbReference type="OrthoDB" id="8596370at2"/>
<accession>A0A1Q8EMS6</accession>